<gene>
    <name evidence="1" type="primary">HNAJ_LOCUS12119</name>
    <name evidence="1" type="ORF">NPIL_456761</name>
</gene>
<dbReference type="OrthoDB" id="6433392at2759"/>
<dbReference type="EMBL" id="BMAW01085454">
    <property type="protein sequence ID" value="GFU43047.1"/>
    <property type="molecule type" value="Genomic_DNA"/>
</dbReference>
<protein>
    <submittedName>
        <fullName evidence="1">Uncharacterized protein</fullName>
    </submittedName>
</protein>
<proteinExistence type="predicted"/>
<sequence>MSSFYVLPKFRQVSSGILNGVKKELKADFRFIKMMRTDCNKSEVVHWGVWKRGVLFKILAVYSPSCNSPDISYVNHCKHTIFVSHFNVHSPMWYYSDTNEAEGRVQDFLSSSTFEFVYNKEDPQIQYLQTGTVPADWRIFITIHKKYT</sequence>
<accession>A0A8X6QY93</accession>
<evidence type="ECO:0000313" key="2">
    <source>
        <dbReference type="Proteomes" id="UP000887013"/>
    </source>
</evidence>
<name>A0A8X6QY93_NEPPI</name>
<dbReference type="AlphaFoldDB" id="A0A8X6QY93"/>
<reference evidence="1" key="1">
    <citation type="submission" date="2020-08" db="EMBL/GenBank/DDBJ databases">
        <title>Multicomponent nature underlies the extraordinary mechanical properties of spider dragline silk.</title>
        <authorList>
            <person name="Kono N."/>
            <person name="Nakamura H."/>
            <person name="Mori M."/>
            <person name="Yoshida Y."/>
            <person name="Ohtoshi R."/>
            <person name="Malay A.D."/>
            <person name="Moran D.A.P."/>
            <person name="Tomita M."/>
            <person name="Numata K."/>
            <person name="Arakawa K."/>
        </authorList>
    </citation>
    <scope>NUCLEOTIDE SEQUENCE</scope>
</reference>
<organism evidence="1 2">
    <name type="scientific">Nephila pilipes</name>
    <name type="common">Giant wood spider</name>
    <name type="synonym">Nephila maculata</name>
    <dbReference type="NCBI Taxonomy" id="299642"/>
    <lineage>
        <taxon>Eukaryota</taxon>
        <taxon>Metazoa</taxon>
        <taxon>Ecdysozoa</taxon>
        <taxon>Arthropoda</taxon>
        <taxon>Chelicerata</taxon>
        <taxon>Arachnida</taxon>
        <taxon>Araneae</taxon>
        <taxon>Araneomorphae</taxon>
        <taxon>Entelegynae</taxon>
        <taxon>Araneoidea</taxon>
        <taxon>Nephilidae</taxon>
        <taxon>Nephila</taxon>
    </lineage>
</organism>
<dbReference type="Proteomes" id="UP000887013">
    <property type="component" value="Unassembled WGS sequence"/>
</dbReference>
<evidence type="ECO:0000313" key="1">
    <source>
        <dbReference type="EMBL" id="GFU43047.1"/>
    </source>
</evidence>
<comment type="caution">
    <text evidence="1">The sequence shown here is derived from an EMBL/GenBank/DDBJ whole genome shotgun (WGS) entry which is preliminary data.</text>
</comment>
<keyword evidence="2" id="KW-1185">Reference proteome</keyword>